<dbReference type="PANTHER" id="PTHR39394">
    <property type="entry name" value="YALI0E31793P"/>
    <property type="match status" value="1"/>
</dbReference>
<dbReference type="OrthoDB" id="547796at2759"/>
<protein>
    <recommendedName>
        <fullName evidence="2">DnaJ homologue subfamily C member 28 conserved domain-containing protein</fullName>
    </recommendedName>
</protein>
<organism evidence="3">
    <name type="scientific">Sporisorium scitamineum</name>
    <dbReference type="NCBI Taxonomy" id="49012"/>
    <lineage>
        <taxon>Eukaryota</taxon>
        <taxon>Fungi</taxon>
        <taxon>Dikarya</taxon>
        <taxon>Basidiomycota</taxon>
        <taxon>Ustilaginomycotina</taxon>
        <taxon>Ustilaginomycetes</taxon>
        <taxon>Ustilaginales</taxon>
        <taxon>Ustilaginaceae</taxon>
        <taxon>Sporisorium</taxon>
    </lineage>
</organism>
<gene>
    <name evidence="3" type="ORF">SPSC_05741</name>
</gene>
<dbReference type="PANTHER" id="PTHR39394:SF1">
    <property type="entry name" value="DNAJ HOMOLOGUE SUBFAMILY C MEMBER 28 CONSERVED DOMAIN-CONTAINING PROTEIN"/>
    <property type="match status" value="1"/>
</dbReference>
<feature type="compositionally biased region" description="Basic and acidic residues" evidence="1">
    <location>
        <begin position="165"/>
        <end position="178"/>
    </location>
</feature>
<feature type="compositionally biased region" description="Basic and acidic residues" evidence="1">
    <location>
        <begin position="120"/>
        <end position="132"/>
    </location>
</feature>
<feature type="compositionally biased region" description="Polar residues" evidence="1">
    <location>
        <begin position="34"/>
        <end position="57"/>
    </location>
</feature>
<evidence type="ECO:0000256" key="1">
    <source>
        <dbReference type="SAM" id="MobiDB-lite"/>
    </source>
</evidence>
<dbReference type="EMBL" id="LK056689">
    <property type="protein sequence ID" value="CDR88909.1"/>
    <property type="molecule type" value="Genomic_DNA"/>
</dbReference>
<name>A0A127Z4V0_9BASI</name>
<evidence type="ECO:0000259" key="2">
    <source>
        <dbReference type="Pfam" id="PF09350"/>
    </source>
</evidence>
<feature type="compositionally biased region" description="Polar residues" evidence="1">
    <location>
        <begin position="1"/>
        <end position="19"/>
    </location>
</feature>
<feature type="compositionally biased region" description="Low complexity" evidence="1">
    <location>
        <begin position="137"/>
        <end position="156"/>
    </location>
</feature>
<proteinExistence type="predicted"/>
<sequence length="637" mass="69939">MASSSSKVRLIATQSSTMALSRCPSHAIRPARLFSTSPSQLDSTSRGEPSNSSSTGQGLMGSDKLLQDAFRLEEEEEAALSKQSRRQDPNDPIWTGEERVQDTVLRMVIDKYKPLRIRLGDESKDPADEKIKAGIQTPTSPGPSSSTAATDTGGSSLFVNPGVEGAHEDGRKLPKTPDQKPWRAVYVRPAHLLGACAAEQAPSIYYGQFLKSSSSVKVGSSEVRSKLKAAGVNVSALPLDDPKAMKQLRQGIKTAERRGKLLRARDSVLDYQLSQSSPTSPEIAEEHEVKGDQISDTNRNLQLQLGHAQGWDSVIEKRIKAALESGLFKENKLRGKPIQRDMEEKNPFLAREEYFMNRIVKRQGAAPPWVELNMELETELKSWRQRFDDSWVRRASRMITTSSTLGQDLEALPLPASHGSNAITEITDPKIAAAEKGAEAKMVLELPAARTQGEQRLIDVASRYRDPEWEQRERAYHMHELKRLNDLIRKHNHLAPFTARKGLMVLDVELAAMWTRTLPKLVYEISTILHAKAQGGGEGRRVDGWDELLQKGEGTVRYDVWGREVSKGANSGEGGKGWLDGWLGSGASAGRSGGGGGGEGGKQGVVEKEKDGEVQNLGLLAAIQKSLHWARQRIVGA</sequence>
<feature type="domain" description="DnaJ homologue subfamily C member 28 conserved" evidence="2">
    <location>
        <begin position="315"/>
        <end position="383"/>
    </location>
</feature>
<dbReference type="InterPro" id="IPR018961">
    <property type="entry name" value="DnaJ_homolog_subfam-C_membr-28"/>
</dbReference>
<evidence type="ECO:0000313" key="3">
    <source>
        <dbReference type="EMBL" id="CDR88909.1"/>
    </source>
</evidence>
<dbReference type="Pfam" id="PF09350">
    <property type="entry name" value="DJC28_CD"/>
    <property type="match status" value="1"/>
</dbReference>
<dbReference type="AlphaFoldDB" id="A0A127Z4V0"/>
<reference evidence="3" key="1">
    <citation type="submission" date="2014-06" db="EMBL/GenBank/DDBJ databases">
        <authorList>
            <person name="Ju J."/>
            <person name="Zhang J."/>
        </authorList>
    </citation>
    <scope>NUCLEOTIDE SEQUENCE</scope>
    <source>
        <strain evidence="3">SscI8</strain>
    </source>
</reference>
<feature type="region of interest" description="Disordered" evidence="1">
    <location>
        <begin position="1"/>
        <end position="98"/>
    </location>
</feature>
<accession>A0A127Z4V0</accession>
<feature type="region of interest" description="Disordered" evidence="1">
    <location>
        <begin position="120"/>
        <end position="178"/>
    </location>
</feature>